<sequence>MKTQDLKDKLVAVLGYGLEGKATAAYLLKHGIKPVLFDQRPWKKWEKHEQEKIKKLKVNFIFGPEAFKELAGFEIAFRSPGIPLSHPDLQVFKDTITFTSQTKWFFEHSRAKIIGVTGTKGKGTTASLIYEMLKSKSNKLTAKNYLTGNIGKEQPFEFLDFLKPDDWVVYELSSFQLQDLGKSPHIGVVLMITQEHLDYHSDVNEYVDAKAAICKFQTSDDFVIYNGNYETSADIGEAGKGHKLIFSTLASIGSYCSEDCYIHKHQILLKGKPFLNINKIRLKGEHNRQNVCAAILAANAAGCGQEAIRKAIKNFKGLPHRLEFVAERQEIKFYDDSISTTPETTIAAIKSFDENLILILGGSSKKSDFSELGKIIRERQNIKAVILVGQETRRIKKAIGKTKFKLLEGAKNMKEIFIRIKRVASGGDVVLLSPACASFGMFKNYQDRGDQFKKFANKF</sequence>
<accession>A0A2H0VAZ7</accession>
<dbReference type="AlphaFoldDB" id="A0A2H0VAZ7"/>
<keyword evidence="3 7" id="KW-0963">Cytoplasm</keyword>
<dbReference type="GO" id="GO:0051301">
    <property type="term" value="P:cell division"/>
    <property type="evidence" value="ECO:0007669"/>
    <property type="project" value="UniProtKB-KW"/>
</dbReference>
<dbReference type="Pfam" id="PF08245">
    <property type="entry name" value="Mur_ligase_M"/>
    <property type="match status" value="1"/>
</dbReference>
<dbReference type="GO" id="GO:0008360">
    <property type="term" value="P:regulation of cell shape"/>
    <property type="evidence" value="ECO:0007669"/>
    <property type="project" value="UniProtKB-KW"/>
</dbReference>
<dbReference type="EC" id="6.3.2.9" evidence="7 8"/>
<comment type="function">
    <text evidence="7 8">Cell wall formation. Catalyzes the addition of glutamate to the nucleotide precursor UDP-N-acetylmuramoyl-L-alanine (UMA).</text>
</comment>
<dbReference type="PANTHER" id="PTHR43692:SF1">
    <property type="entry name" value="UDP-N-ACETYLMURAMOYLALANINE--D-GLUTAMATE LIGASE"/>
    <property type="match status" value="1"/>
</dbReference>
<evidence type="ECO:0000313" key="11">
    <source>
        <dbReference type="EMBL" id="PIR96255.1"/>
    </source>
</evidence>
<keyword evidence="4 7" id="KW-0436">Ligase</keyword>
<evidence type="ECO:0000256" key="1">
    <source>
        <dbReference type="ARBA" id="ARBA00004496"/>
    </source>
</evidence>
<evidence type="ECO:0000256" key="3">
    <source>
        <dbReference type="ARBA" id="ARBA00022490"/>
    </source>
</evidence>
<keyword evidence="5 7" id="KW-0547">Nucleotide-binding</keyword>
<evidence type="ECO:0000256" key="7">
    <source>
        <dbReference type="HAMAP-Rule" id="MF_00639"/>
    </source>
</evidence>
<dbReference type="HAMAP" id="MF_00639">
    <property type="entry name" value="MurD"/>
    <property type="match status" value="1"/>
</dbReference>
<keyword evidence="7 8" id="KW-0961">Cell wall biogenesis/degradation</keyword>
<keyword evidence="7 8" id="KW-0573">Peptidoglycan synthesis</keyword>
<dbReference type="NCBIfam" id="TIGR01087">
    <property type="entry name" value="murD"/>
    <property type="match status" value="1"/>
</dbReference>
<feature type="domain" description="Mur ligase C-terminal" evidence="9">
    <location>
        <begin position="320"/>
        <end position="436"/>
    </location>
</feature>
<keyword evidence="6 7" id="KW-0067">ATP-binding</keyword>
<comment type="catalytic activity">
    <reaction evidence="7 8">
        <text>UDP-N-acetyl-alpha-D-muramoyl-L-alanine + D-glutamate + ATP = UDP-N-acetyl-alpha-D-muramoyl-L-alanyl-D-glutamate + ADP + phosphate + H(+)</text>
        <dbReference type="Rhea" id="RHEA:16429"/>
        <dbReference type="ChEBI" id="CHEBI:15378"/>
        <dbReference type="ChEBI" id="CHEBI:29986"/>
        <dbReference type="ChEBI" id="CHEBI:30616"/>
        <dbReference type="ChEBI" id="CHEBI:43474"/>
        <dbReference type="ChEBI" id="CHEBI:83898"/>
        <dbReference type="ChEBI" id="CHEBI:83900"/>
        <dbReference type="ChEBI" id="CHEBI:456216"/>
        <dbReference type="EC" id="6.3.2.9"/>
    </reaction>
</comment>
<evidence type="ECO:0000259" key="10">
    <source>
        <dbReference type="Pfam" id="PF08245"/>
    </source>
</evidence>
<reference evidence="12" key="1">
    <citation type="submission" date="2017-09" db="EMBL/GenBank/DDBJ databases">
        <title>Depth-based differentiation of microbial function through sediment-hosted aquifers and enrichment of novel symbionts in the deep terrestrial subsurface.</title>
        <authorList>
            <person name="Probst A.J."/>
            <person name="Ladd B."/>
            <person name="Jarett J.K."/>
            <person name="Geller-Mcgrath D.E."/>
            <person name="Sieber C.M.K."/>
            <person name="Emerson J.B."/>
            <person name="Anantharaman K."/>
            <person name="Thomas B.C."/>
            <person name="Malmstrom R."/>
            <person name="Stieglmeier M."/>
            <person name="Klingl A."/>
            <person name="Woyke T."/>
            <person name="Ryan C.M."/>
            <person name="Banfield J.F."/>
        </authorList>
    </citation>
    <scope>NUCLEOTIDE SEQUENCE [LARGE SCALE GENOMIC DNA]</scope>
</reference>
<dbReference type="SUPFAM" id="SSF51984">
    <property type="entry name" value="MurCD N-terminal domain"/>
    <property type="match status" value="1"/>
</dbReference>
<dbReference type="UniPathway" id="UPA00219"/>
<comment type="pathway">
    <text evidence="2 7 8">Cell wall biogenesis; peptidoglycan biosynthesis.</text>
</comment>
<feature type="domain" description="Mur ligase central" evidence="10">
    <location>
        <begin position="116"/>
        <end position="298"/>
    </location>
</feature>
<protein>
    <recommendedName>
        <fullName evidence="7 8">UDP-N-acetylmuramoylalanine--D-glutamate ligase</fullName>
        <ecNumber evidence="7 8">6.3.2.9</ecNumber>
    </recommendedName>
    <alternativeName>
        <fullName evidence="7">D-glutamic acid-adding enzyme</fullName>
    </alternativeName>
    <alternativeName>
        <fullName evidence="7">UDP-N-acetylmuramoyl-L-alanyl-D-glutamate synthetase</fullName>
    </alternativeName>
</protein>
<evidence type="ECO:0000256" key="5">
    <source>
        <dbReference type="ARBA" id="ARBA00022741"/>
    </source>
</evidence>
<comment type="subcellular location">
    <subcellularLocation>
        <location evidence="1 7 8">Cytoplasm</location>
    </subcellularLocation>
</comment>
<evidence type="ECO:0000313" key="12">
    <source>
        <dbReference type="Proteomes" id="UP000230922"/>
    </source>
</evidence>
<dbReference type="Gene3D" id="3.40.50.720">
    <property type="entry name" value="NAD(P)-binding Rossmann-like Domain"/>
    <property type="match status" value="1"/>
</dbReference>
<dbReference type="InterPro" id="IPR036565">
    <property type="entry name" value="Mur-like_cat_sf"/>
</dbReference>
<evidence type="ECO:0000256" key="8">
    <source>
        <dbReference type="RuleBase" id="RU003664"/>
    </source>
</evidence>
<evidence type="ECO:0000259" key="9">
    <source>
        <dbReference type="Pfam" id="PF02875"/>
    </source>
</evidence>
<evidence type="ECO:0000256" key="6">
    <source>
        <dbReference type="ARBA" id="ARBA00022840"/>
    </source>
</evidence>
<dbReference type="PANTHER" id="PTHR43692">
    <property type="entry name" value="UDP-N-ACETYLMURAMOYLALANINE--D-GLUTAMATE LIGASE"/>
    <property type="match status" value="1"/>
</dbReference>
<dbReference type="GO" id="GO:0071555">
    <property type="term" value="P:cell wall organization"/>
    <property type="evidence" value="ECO:0007669"/>
    <property type="project" value="UniProtKB-KW"/>
</dbReference>
<dbReference type="InterPro" id="IPR036615">
    <property type="entry name" value="Mur_ligase_C_dom_sf"/>
</dbReference>
<dbReference type="InterPro" id="IPR004101">
    <property type="entry name" value="Mur_ligase_C"/>
</dbReference>
<dbReference type="InterPro" id="IPR005762">
    <property type="entry name" value="MurD"/>
</dbReference>
<proteinExistence type="inferred from homology"/>
<keyword evidence="7 8" id="KW-0133">Cell shape</keyword>
<comment type="caution">
    <text evidence="11">The sequence shown here is derived from an EMBL/GenBank/DDBJ whole genome shotgun (WGS) entry which is preliminary data.</text>
</comment>
<dbReference type="Gene3D" id="3.40.1190.10">
    <property type="entry name" value="Mur-like, catalytic domain"/>
    <property type="match status" value="1"/>
</dbReference>
<dbReference type="Gene3D" id="3.90.190.20">
    <property type="entry name" value="Mur ligase, C-terminal domain"/>
    <property type="match status" value="1"/>
</dbReference>
<gene>
    <name evidence="7 11" type="primary">murD</name>
    <name evidence="11" type="ORF">COT92_02065</name>
</gene>
<dbReference type="Pfam" id="PF21799">
    <property type="entry name" value="MurD-like_N"/>
    <property type="match status" value="1"/>
</dbReference>
<dbReference type="GO" id="GO:0005737">
    <property type="term" value="C:cytoplasm"/>
    <property type="evidence" value="ECO:0007669"/>
    <property type="project" value="UniProtKB-SubCell"/>
</dbReference>
<dbReference type="EMBL" id="PFAK01000036">
    <property type="protein sequence ID" value="PIR96255.1"/>
    <property type="molecule type" value="Genomic_DNA"/>
</dbReference>
<dbReference type="SUPFAM" id="SSF53623">
    <property type="entry name" value="MurD-like peptide ligases, catalytic domain"/>
    <property type="match status" value="1"/>
</dbReference>
<dbReference type="InterPro" id="IPR013221">
    <property type="entry name" value="Mur_ligase_cen"/>
</dbReference>
<feature type="binding site" evidence="7">
    <location>
        <begin position="118"/>
        <end position="124"/>
    </location>
    <ligand>
        <name>ATP</name>
        <dbReference type="ChEBI" id="CHEBI:30616"/>
    </ligand>
</feature>
<evidence type="ECO:0000256" key="2">
    <source>
        <dbReference type="ARBA" id="ARBA00004752"/>
    </source>
</evidence>
<dbReference type="Proteomes" id="UP000230922">
    <property type="component" value="Unassembled WGS sequence"/>
</dbReference>
<keyword evidence="7 8" id="KW-0131">Cell cycle</keyword>
<keyword evidence="7 8" id="KW-0132">Cell division</keyword>
<dbReference type="GO" id="GO:0009252">
    <property type="term" value="P:peptidoglycan biosynthetic process"/>
    <property type="evidence" value="ECO:0007669"/>
    <property type="project" value="UniProtKB-UniRule"/>
</dbReference>
<organism evidence="11 12">
    <name type="scientific">Candidatus Doudnabacteria bacterium CG10_big_fil_rev_8_21_14_0_10_42_18</name>
    <dbReference type="NCBI Taxonomy" id="1974552"/>
    <lineage>
        <taxon>Bacteria</taxon>
        <taxon>Candidatus Doudnaibacteriota</taxon>
    </lineage>
</organism>
<evidence type="ECO:0000256" key="4">
    <source>
        <dbReference type="ARBA" id="ARBA00022598"/>
    </source>
</evidence>
<comment type="similarity">
    <text evidence="7">Belongs to the MurCDEF family.</text>
</comment>
<name>A0A2H0VAZ7_9BACT</name>
<dbReference type="SUPFAM" id="SSF53244">
    <property type="entry name" value="MurD-like peptide ligases, peptide-binding domain"/>
    <property type="match status" value="1"/>
</dbReference>
<dbReference type="Pfam" id="PF02875">
    <property type="entry name" value="Mur_ligase_C"/>
    <property type="match status" value="1"/>
</dbReference>
<dbReference type="GO" id="GO:0008764">
    <property type="term" value="F:UDP-N-acetylmuramoylalanine-D-glutamate ligase activity"/>
    <property type="evidence" value="ECO:0007669"/>
    <property type="project" value="UniProtKB-UniRule"/>
</dbReference>
<dbReference type="GO" id="GO:0005524">
    <property type="term" value="F:ATP binding"/>
    <property type="evidence" value="ECO:0007669"/>
    <property type="project" value="UniProtKB-UniRule"/>
</dbReference>